<keyword evidence="2" id="KW-0472">Membrane</keyword>
<evidence type="ECO:0000313" key="4">
    <source>
        <dbReference type="Proteomes" id="UP001500782"/>
    </source>
</evidence>
<dbReference type="RefSeq" id="WP_343795842.1">
    <property type="nucleotide sequence ID" value="NZ_BAAADJ010000004.1"/>
</dbReference>
<evidence type="ECO:0000256" key="1">
    <source>
        <dbReference type="SAM" id="MobiDB-lite"/>
    </source>
</evidence>
<evidence type="ECO:0008006" key="5">
    <source>
        <dbReference type="Google" id="ProtNLM"/>
    </source>
</evidence>
<proteinExistence type="predicted"/>
<gene>
    <name evidence="3" type="ORF">GCM10008967_03800</name>
</gene>
<feature type="transmembrane region" description="Helical" evidence="2">
    <location>
        <begin position="194"/>
        <end position="215"/>
    </location>
</feature>
<keyword evidence="4" id="KW-1185">Reference proteome</keyword>
<evidence type="ECO:0000256" key="2">
    <source>
        <dbReference type="SAM" id="Phobius"/>
    </source>
</evidence>
<keyword evidence="2" id="KW-1133">Transmembrane helix</keyword>
<dbReference type="Proteomes" id="UP001500782">
    <property type="component" value="Unassembled WGS sequence"/>
</dbReference>
<feature type="compositionally biased region" description="Acidic residues" evidence="1">
    <location>
        <begin position="122"/>
        <end position="144"/>
    </location>
</feature>
<feature type="compositionally biased region" description="Polar residues" evidence="1">
    <location>
        <begin position="145"/>
        <end position="189"/>
    </location>
</feature>
<protein>
    <recommendedName>
        <fullName evidence="5">Gram-positive cocci surface proteins LPxTG domain-containing protein</fullName>
    </recommendedName>
</protein>
<accession>A0ABN0VTN9</accession>
<sequence length="220" mass="23495">MSRKLFLMITASLSVIFLLGGLLFENTAHAKNTSIHVHVKGDAELVESLSVIFKGEELVLEPKSPTLFSVKKPEDIVKPDVTAIVVYKTDGTSVEYSPAIDYAGEEGNGTINYWIDVKSEVAEEEESKGEAPEEETSADNESDDSTNTGGTTEDNPTSGEATDSETGVENQENDDSSTPTTENGGELPDTSSPWFNYLLLSAIVAICAGGALLALRKTAK</sequence>
<dbReference type="EMBL" id="BAAADJ010000004">
    <property type="protein sequence ID" value="GAA0316462.1"/>
    <property type="molecule type" value="Genomic_DNA"/>
</dbReference>
<organism evidence="3 4">
    <name type="scientific">Bacillus carboniphilus</name>
    <dbReference type="NCBI Taxonomy" id="86663"/>
    <lineage>
        <taxon>Bacteria</taxon>
        <taxon>Bacillati</taxon>
        <taxon>Bacillota</taxon>
        <taxon>Bacilli</taxon>
        <taxon>Bacillales</taxon>
        <taxon>Bacillaceae</taxon>
        <taxon>Bacillus</taxon>
    </lineage>
</organism>
<name>A0ABN0VTN9_9BACI</name>
<keyword evidence="2" id="KW-0812">Transmembrane</keyword>
<reference evidence="3 4" key="1">
    <citation type="journal article" date="2019" name="Int. J. Syst. Evol. Microbiol.">
        <title>The Global Catalogue of Microorganisms (GCM) 10K type strain sequencing project: providing services to taxonomists for standard genome sequencing and annotation.</title>
        <authorList>
            <consortium name="The Broad Institute Genomics Platform"/>
            <consortium name="The Broad Institute Genome Sequencing Center for Infectious Disease"/>
            <person name="Wu L."/>
            <person name="Ma J."/>
        </authorList>
    </citation>
    <scope>NUCLEOTIDE SEQUENCE [LARGE SCALE GENOMIC DNA]</scope>
    <source>
        <strain evidence="3 4">JCM 9731</strain>
    </source>
</reference>
<feature type="region of interest" description="Disordered" evidence="1">
    <location>
        <begin position="121"/>
        <end position="189"/>
    </location>
</feature>
<comment type="caution">
    <text evidence="3">The sequence shown here is derived from an EMBL/GenBank/DDBJ whole genome shotgun (WGS) entry which is preliminary data.</text>
</comment>
<evidence type="ECO:0000313" key="3">
    <source>
        <dbReference type="EMBL" id="GAA0316462.1"/>
    </source>
</evidence>